<evidence type="ECO:0000256" key="1">
    <source>
        <dbReference type="ARBA" id="ARBA00004123"/>
    </source>
</evidence>
<dbReference type="EMBL" id="BGPR01060222">
    <property type="protein sequence ID" value="GBO36127.1"/>
    <property type="molecule type" value="Genomic_DNA"/>
</dbReference>
<keyword evidence="2" id="KW-0472">Membrane</keyword>
<evidence type="ECO:0000313" key="4">
    <source>
        <dbReference type="Proteomes" id="UP000499080"/>
    </source>
</evidence>
<accession>A0A4Y2WJE9</accession>
<protein>
    <recommendedName>
        <fullName evidence="5">HTH psq-type domain-containing protein</fullName>
    </recommendedName>
</protein>
<name>A0A4Y2WJE9_ARAVE</name>
<dbReference type="Proteomes" id="UP000499080">
    <property type="component" value="Unassembled WGS sequence"/>
</dbReference>
<evidence type="ECO:0008006" key="5">
    <source>
        <dbReference type="Google" id="ProtNLM"/>
    </source>
</evidence>
<evidence type="ECO:0000313" key="3">
    <source>
        <dbReference type="EMBL" id="GBO36127.1"/>
    </source>
</evidence>
<keyword evidence="4" id="KW-1185">Reference proteome</keyword>
<keyword evidence="2" id="KW-1133">Transmembrane helix</keyword>
<dbReference type="OrthoDB" id="4327074at2759"/>
<gene>
    <name evidence="3" type="ORF">AVEN_210829_1</name>
</gene>
<reference evidence="3 4" key="1">
    <citation type="journal article" date="2019" name="Sci. Rep.">
        <title>Orb-weaving spider Araneus ventricosus genome elucidates the spidroin gene catalogue.</title>
        <authorList>
            <person name="Kono N."/>
            <person name="Nakamura H."/>
            <person name="Ohtoshi R."/>
            <person name="Moran D.A.P."/>
            <person name="Shinohara A."/>
            <person name="Yoshida Y."/>
            <person name="Fujiwara M."/>
            <person name="Mori M."/>
            <person name="Tomita M."/>
            <person name="Arakawa K."/>
        </authorList>
    </citation>
    <scope>NUCLEOTIDE SEQUENCE [LARGE SCALE GENOMIC DNA]</scope>
</reference>
<proteinExistence type="predicted"/>
<comment type="subcellular location">
    <subcellularLocation>
        <location evidence="1">Nucleus</location>
    </subcellularLocation>
</comment>
<dbReference type="AlphaFoldDB" id="A0A4Y2WJE9"/>
<sequence>MEEFFVIITSCYFVSLVGLSAKMVRHYVRKTDRGNASSETMRAAILEVKLNKKSIRSVAQQYGIHRNTLTRYCNKYEELVKSTDQSSVLPSSVSDLPGPIEETAIISVPEVQSSSAAPVSNIANPWLEFGYAKPRQIFECKQEDMLHQYLMKASDIYFGLSPKEVKRFAYTYAVACKINIPKSWTEHEMAGSDWFSAFLKRHPKLSIRSPQATSISRATSFNEHNVDLFLRTFAKF</sequence>
<dbReference type="GO" id="GO:0005634">
    <property type="term" value="C:nucleus"/>
    <property type="evidence" value="ECO:0007669"/>
    <property type="project" value="UniProtKB-SubCell"/>
</dbReference>
<keyword evidence="2" id="KW-0812">Transmembrane</keyword>
<comment type="caution">
    <text evidence="3">The sequence shown here is derived from an EMBL/GenBank/DDBJ whole genome shotgun (WGS) entry which is preliminary data.</text>
</comment>
<dbReference type="InterPro" id="IPR009057">
    <property type="entry name" value="Homeodomain-like_sf"/>
</dbReference>
<feature type="transmembrane region" description="Helical" evidence="2">
    <location>
        <begin position="6"/>
        <end position="24"/>
    </location>
</feature>
<dbReference type="SUPFAM" id="SSF46689">
    <property type="entry name" value="Homeodomain-like"/>
    <property type="match status" value="1"/>
</dbReference>
<evidence type="ECO:0000256" key="2">
    <source>
        <dbReference type="SAM" id="Phobius"/>
    </source>
</evidence>
<organism evidence="3 4">
    <name type="scientific">Araneus ventricosus</name>
    <name type="common">Orbweaver spider</name>
    <name type="synonym">Epeira ventricosa</name>
    <dbReference type="NCBI Taxonomy" id="182803"/>
    <lineage>
        <taxon>Eukaryota</taxon>
        <taxon>Metazoa</taxon>
        <taxon>Ecdysozoa</taxon>
        <taxon>Arthropoda</taxon>
        <taxon>Chelicerata</taxon>
        <taxon>Arachnida</taxon>
        <taxon>Araneae</taxon>
        <taxon>Araneomorphae</taxon>
        <taxon>Entelegynae</taxon>
        <taxon>Araneoidea</taxon>
        <taxon>Araneidae</taxon>
        <taxon>Araneus</taxon>
    </lineage>
</organism>